<evidence type="ECO:0000313" key="2">
    <source>
        <dbReference type="Proteomes" id="UP001143509"/>
    </source>
</evidence>
<dbReference type="Proteomes" id="UP001143509">
    <property type="component" value="Unassembled WGS sequence"/>
</dbReference>
<organism evidence="1 2">
    <name type="scientific">Brevundimonas intermedia</name>
    <dbReference type="NCBI Taxonomy" id="74315"/>
    <lineage>
        <taxon>Bacteria</taxon>
        <taxon>Pseudomonadati</taxon>
        <taxon>Pseudomonadota</taxon>
        <taxon>Alphaproteobacteria</taxon>
        <taxon>Caulobacterales</taxon>
        <taxon>Caulobacteraceae</taxon>
        <taxon>Brevundimonas</taxon>
    </lineage>
</organism>
<gene>
    <name evidence="1" type="ORF">GCM10017620_30030</name>
</gene>
<reference evidence="1" key="2">
    <citation type="submission" date="2023-01" db="EMBL/GenBank/DDBJ databases">
        <authorList>
            <person name="Sun Q."/>
            <person name="Evtushenko L."/>
        </authorList>
    </citation>
    <scope>NUCLEOTIDE SEQUENCE</scope>
    <source>
        <strain evidence="1">VKM B-1499</strain>
    </source>
</reference>
<accession>A0ABQ5TB39</accession>
<dbReference type="RefSeq" id="WP_271166195.1">
    <property type="nucleotide sequence ID" value="NZ_BSFD01000011.1"/>
</dbReference>
<name>A0ABQ5TB39_9CAUL</name>
<keyword evidence="2" id="KW-1185">Reference proteome</keyword>
<comment type="caution">
    <text evidence="1">The sequence shown here is derived from an EMBL/GenBank/DDBJ whole genome shotgun (WGS) entry which is preliminary data.</text>
</comment>
<sequence>MDSLINQLGSDRITARQIDELVGLARGIAADGDLNQAEVEFLQKWLAANTVVSDQPVIRTLYARIQASAWRDDGSAISIVSEEHWTAHL</sequence>
<evidence type="ECO:0000313" key="1">
    <source>
        <dbReference type="EMBL" id="GLK50029.1"/>
    </source>
</evidence>
<dbReference type="EMBL" id="BSFD01000011">
    <property type="protein sequence ID" value="GLK50029.1"/>
    <property type="molecule type" value="Genomic_DNA"/>
</dbReference>
<protein>
    <submittedName>
        <fullName evidence="1">Uncharacterized protein</fullName>
    </submittedName>
</protein>
<proteinExistence type="predicted"/>
<reference evidence="1" key="1">
    <citation type="journal article" date="2014" name="Int. J. Syst. Evol. Microbiol.">
        <title>Complete genome of a new Firmicutes species belonging to the dominant human colonic microbiota ('Ruminococcus bicirculans') reveals two chromosomes and a selective capacity to utilize plant glucans.</title>
        <authorList>
            <consortium name="NISC Comparative Sequencing Program"/>
            <person name="Wegmann U."/>
            <person name="Louis P."/>
            <person name="Goesmann A."/>
            <person name="Henrissat B."/>
            <person name="Duncan S.H."/>
            <person name="Flint H.J."/>
        </authorList>
    </citation>
    <scope>NUCLEOTIDE SEQUENCE</scope>
    <source>
        <strain evidence="1">VKM B-1499</strain>
    </source>
</reference>